<dbReference type="Proteomes" id="UP001165143">
    <property type="component" value="Unassembled WGS sequence"/>
</dbReference>
<sequence length="114" mass="12613">MITAMLEREIELLGQLLEEFGALRFPPDWYDREPGGESLVTLATTLAGCTAATLDGPLDARHREHLRQRRALLADLLPAVAADTYATGYFVTLYRMAVLAEEVDDRRAAVVRPG</sequence>
<reference evidence="1" key="1">
    <citation type="submission" date="2023-02" db="EMBL/GenBank/DDBJ databases">
        <title>Kitasatospora phosalacinea NBRC 14362.</title>
        <authorList>
            <person name="Ichikawa N."/>
            <person name="Sato H."/>
            <person name="Tonouchi N."/>
        </authorList>
    </citation>
    <scope>NUCLEOTIDE SEQUENCE</scope>
    <source>
        <strain evidence="1">NBRC 14362</strain>
    </source>
</reference>
<organism evidence="1 2">
    <name type="scientific">Kitasatospora phosalacinea</name>
    <dbReference type="NCBI Taxonomy" id="2065"/>
    <lineage>
        <taxon>Bacteria</taxon>
        <taxon>Bacillati</taxon>
        <taxon>Actinomycetota</taxon>
        <taxon>Actinomycetes</taxon>
        <taxon>Kitasatosporales</taxon>
        <taxon>Streptomycetaceae</taxon>
        <taxon>Kitasatospora</taxon>
    </lineage>
</organism>
<comment type="caution">
    <text evidence="1">The sequence shown here is derived from an EMBL/GenBank/DDBJ whole genome shotgun (WGS) entry which is preliminary data.</text>
</comment>
<name>A0A9W6PR68_9ACTN</name>
<protein>
    <submittedName>
        <fullName evidence="1">Uncharacterized protein</fullName>
    </submittedName>
</protein>
<gene>
    <name evidence="1" type="ORF">Kpho01_74130</name>
</gene>
<dbReference type="AlphaFoldDB" id="A0A9W6PR68"/>
<evidence type="ECO:0000313" key="2">
    <source>
        <dbReference type="Proteomes" id="UP001165143"/>
    </source>
</evidence>
<evidence type="ECO:0000313" key="1">
    <source>
        <dbReference type="EMBL" id="GLW59403.1"/>
    </source>
</evidence>
<accession>A0A9W6PR68</accession>
<dbReference type="EMBL" id="BSRX01000080">
    <property type="protein sequence ID" value="GLW59403.1"/>
    <property type="molecule type" value="Genomic_DNA"/>
</dbReference>
<proteinExistence type="predicted"/>